<feature type="signal peptide" evidence="1">
    <location>
        <begin position="1"/>
        <end position="17"/>
    </location>
</feature>
<evidence type="ECO:0000313" key="3">
    <source>
        <dbReference type="EMBL" id="ASW91575.1"/>
    </source>
</evidence>
<evidence type="ECO:0000256" key="1">
    <source>
        <dbReference type="SAM" id="SignalP"/>
    </source>
</evidence>
<dbReference type="EMBL" id="CP023147">
    <property type="protein sequence ID" value="ASW91575.1"/>
    <property type="molecule type" value="Genomic_DNA"/>
</dbReference>
<accession>A0AAC9VWX6</accession>
<keyword evidence="1" id="KW-0732">Signal</keyword>
<proteinExistence type="predicted"/>
<feature type="chain" id="PRO_5041962350" evidence="1">
    <location>
        <begin position="18"/>
        <end position="114"/>
    </location>
</feature>
<evidence type="ECO:0000259" key="2">
    <source>
        <dbReference type="Pfam" id="PF05305"/>
    </source>
</evidence>
<name>A0AAC9VWX6_9MYCO</name>
<evidence type="ECO:0000313" key="4">
    <source>
        <dbReference type="Proteomes" id="UP000216246"/>
    </source>
</evidence>
<protein>
    <submittedName>
        <fullName evidence="3">DUF732 domain-containing protein</fullName>
    </submittedName>
</protein>
<dbReference type="InterPro" id="IPR007969">
    <property type="entry name" value="DUF732"/>
</dbReference>
<reference evidence="3 4" key="1">
    <citation type="submission" date="2017-08" db="EMBL/GenBank/DDBJ databases">
        <title>Phylogentic analysis of Mycobacterium avium complex whole genomes.</title>
        <authorList>
            <person name="Caverly L.J."/>
            <person name="Spilker T."/>
            <person name="LiPuma J."/>
        </authorList>
    </citation>
    <scope>NUCLEOTIDE SEQUENCE [LARGE SCALE GENOMIC DNA]</scope>
    <source>
        <strain evidence="3 4">FLAC0026</strain>
    </source>
</reference>
<dbReference type="AlphaFoldDB" id="A0AAC9VWX6"/>
<sequence>MLAGLVAVIGAAAPAHADPAGNSASDVSFLAALNKAGITYQSPATAVGVGKRACELMDQGHPQVDVIHNVSSSNPGFTVDGAAQFTMIAASAYCPQHLGQPVTEAPSGATPTGS</sequence>
<gene>
    <name evidence="3" type="ORF">CKJ54_18175</name>
</gene>
<dbReference type="Pfam" id="PF05305">
    <property type="entry name" value="DUF732"/>
    <property type="match status" value="1"/>
</dbReference>
<organism evidence="3 4">
    <name type="scientific">Mycobacterium marseillense</name>
    <dbReference type="NCBI Taxonomy" id="701042"/>
    <lineage>
        <taxon>Bacteria</taxon>
        <taxon>Bacillati</taxon>
        <taxon>Actinomycetota</taxon>
        <taxon>Actinomycetes</taxon>
        <taxon>Mycobacteriales</taxon>
        <taxon>Mycobacteriaceae</taxon>
        <taxon>Mycobacterium</taxon>
        <taxon>Mycobacterium avium complex (MAC)</taxon>
    </lineage>
</organism>
<dbReference type="Proteomes" id="UP000216246">
    <property type="component" value="Chromosome"/>
</dbReference>
<feature type="domain" description="DUF732" evidence="2">
    <location>
        <begin position="26"/>
        <end position="96"/>
    </location>
</feature>
<dbReference type="KEGG" id="mmal:CKJ54_18175"/>